<protein>
    <submittedName>
        <fullName evidence="16">Arachidonate 12-lipoxygenase</fullName>
    </submittedName>
</protein>
<dbReference type="Ensembl" id="ENSHHUT00000089889.1">
    <property type="protein sequence ID" value="ENSHHUP00000087167.1"/>
    <property type="gene ID" value="ENSHHUG00000050414.1"/>
</dbReference>
<dbReference type="InterPro" id="IPR036226">
    <property type="entry name" value="LipOase_C_sf"/>
</dbReference>
<reference evidence="16" key="3">
    <citation type="submission" date="2025-09" db="UniProtKB">
        <authorList>
            <consortium name="Ensembl"/>
        </authorList>
    </citation>
    <scope>IDENTIFICATION</scope>
</reference>
<feature type="binding site" evidence="11">
    <location>
        <position position="40"/>
    </location>
    <ligand>
        <name>Ca(2+)</name>
        <dbReference type="ChEBI" id="CHEBI:29108"/>
        <label>2</label>
    </ligand>
</feature>
<keyword evidence="11" id="KW-0106">Calcium</keyword>
<evidence type="ECO:0000256" key="13">
    <source>
        <dbReference type="PROSITE-ProRule" id="PRU00152"/>
    </source>
</evidence>
<keyword evidence="6" id="KW-0223">Dioxygenase</keyword>
<dbReference type="InterPro" id="IPR036392">
    <property type="entry name" value="PLAT/LH2_dom_sf"/>
</dbReference>
<comment type="similarity">
    <text evidence="3">Belongs to the lipoxygenase family.</text>
</comment>
<dbReference type="CDD" id="cd01753">
    <property type="entry name" value="PLAT_LOX"/>
    <property type="match status" value="1"/>
</dbReference>
<dbReference type="InterPro" id="IPR001024">
    <property type="entry name" value="PLAT/LH2_dom"/>
</dbReference>
<dbReference type="Gene3D" id="2.60.60.20">
    <property type="entry name" value="PLAT/LH2 domain"/>
    <property type="match status" value="1"/>
</dbReference>
<feature type="binding site" evidence="11">
    <location>
        <position position="39"/>
    </location>
    <ligand>
        <name>Ca(2+)</name>
        <dbReference type="ChEBI" id="CHEBI:29108"/>
        <label>2</label>
    </ligand>
</feature>
<proteinExistence type="inferred from homology"/>
<dbReference type="Pfam" id="PF01477">
    <property type="entry name" value="PLAT"/>
    <property type="match status" value="1"/>
</dbReference>
<comment type="caution">
    <text evidence="13">Lacks conserved residue(s) required for the propagation of feature annotation.</text>
</comment>
<evidence type="ECO:0000256" key="10">
    <source>
        <dbReference type="PIRSR" id="PIRSR601885-1"/>
    </source>
</evidence>
<evidence type="ECO:0000256" key="11">
    <source>
        <dbReference type="PIRSR" id="PIRSR601885-2"/>
    </source>
</evidence>
<dbReference type="PROSITE" id="PS51393">
    <property type="entry name" value="LIPOXYGENASE_3"/>
    <property type="match status" value="1"/>
</dbReference>
<dbReference type="Gene3D" id="3.10.450.60">
    <property type="match status" value="1"/>
</dbReference>
<evidence type="ECO:0000256" key="9">
    <source>
        <dbReference type="ARBA" id="ARBA00023098"/>
    </source>
</evidence>
<evidence type="ECO:0000259" key="15">
    <source>
        <dbReference type="PROSITE" id="PS51393"/>
    </source>
</evidence>
<organism evidence="16 17">
    <name type="scientific">Hucho hucho</name>
    <name type="common">huchen</name>
    <dbReference type="NCBI Taxonomy" id="62062"/>
    <lineage>
        <taxon>Eukaryota</taxon>
        <taxon>Metazoa</taxon>
        <taxon>Chordata</taxon>
        <taxon>Craniata</taxon>
        <taxon>Vertebrata</taxon>
        <taxon>Euteleostomi</taxon>
        <taxon>Actinopterygii</taxon>
        <taxon>Neopterygii</taxon>
        <taxon>Teleostei</taxon>
        <taxon>Protacanthopterygii</taxon>
        <taxon>Salmoniformes</taxon>
        <taxon>Salmonidae</taxon>
        <taxon>Salmoninae</taxon>
        <taxon>Hucho</taxon>
    </lineage>
</organism>
<evidence type="ECO:0000313" key="16">
    <source>
        <dbReference type="Ensembl" id="ENSHHUP00000087167.1"/>
    </source>
</evidence>
<dbReference type="InterPro" id="IPR042062">
    <property type="entry name" value="PLAT_LOX_verte"/>
</dbReference>
<dbReference type="AlphaFoldDB" id="A0A4W5RER9"/>
<evidence type="ECO:0000256" key="2">
    <source>
        <dbReference type="ARBA" id="ARBA00005189"/>
    </source>
</evidence>
<sequence>MEEYKVTVATGTSEYSGTNNYIYVTLVGENRQSERTILDNPGLDFCRGAVDEYKVCSPAPLGPLLLVRLEKQRYWVEDNWFCRYVTVEPPGGGPALTFPCYRWLIGDVKVEIREGTAKRLCDDTSPQLLAHRKAELQERQTVYRSVRLQKCCYTHMHPPIYVHSHRNMNSHTCPNSNPSRKRALFLQLCLFIQMGCMGFWDSQVYRCQDRSRPASGQYCMEHWKEDWFFGYQCLNGSNPRMIQRCKELPGNFPVSGEMVQGSLAPRTTLDKELKAGNIYLIDYAIMDGVPTNVIRGKPQYIAAPLCLLYEHPDQGLIPIAIQLGQTPGLDTPIFLPNDPPLAWLLAKIWVRHSEFQVFQLLSHLLRTHLLVEVFCVATLRQLPAVHPVYKLLAPHLRYTLEINCRGRTQLVSADGIFKRVMSTGGEGLLVLSQREYKVLTYRSLQPCWDFQQRGATTLKDYFYREHSLMLWDAIHSFVSGMISVYYHCDSDVVEDPELQTWIKDIAEEGFVDVPTFGLSNELKNKAELVTLLSVAIFTSTAQHAATNNGQFDWCAWVPNTPCTMRHPTPTDKDAVTMEMIMDSLPDVSQTCLEMAITWHLGRPQPDAVTLGQYPEQYFTEPQAQEVIDRFRKELKDIEEHILSQNQGLELPYLFLLPSRIENSITI</sequence>
<comment type="cofactor">
    <cofactor evidence="10">
        <name>Fe cation</name>
        <dbReference type="ChEBI" id="CHEBI:24875"/>
    </cofactor>
    <text evidence="10">Binds 1 Fe cation per subunit.</text>
</comment>
<keyword evidence="9" id="KW-0443">Lipid metabolism</keyword>
<dbReference type="SMART" id="SM00308">
    <property type="entry name" value="LH2"/>
    <property type="match status" value="1"/>
</dbReference>
<evidence type="ECO:0000256" key="7">
    <source>
        <dbReference type="ARBA" id="ARBA00023002"/>
    </source>
</evidence>
<evidence type="ECO:0000256" key="5">
    <source>
        <dbReference type="ARBA" id="ARBA00022723"/>
    </source>
</evidence>
<comment type="subcellular location">
    <subcellularLocation>
        <location evidence="1">Cytoplasm</location>
    </subcellularLocation>
</comment>
<dbReference type="FunFam" id="1.20.245.10:FF:000001">
    <property type="entry name" value="Arachidonate 5-lipoxygenase a"/>
    <property type="match status" value="1"/>
</dbReference>
<dbReference type="FunFam" id="2.60.60.20:FF:000002">
    <property type="entry name" value="Arachidonate 5-lipoxygenase a"/>
    <property type="match status" value="1"/>
</dbReference>
<feature type="binding site" evidence="10">
    <location>
        <position position="363"/>
    </location>
    <ligand>
        <name>Fe cation</name>
        <dbReference type="ChEBI" id="CHEBI:24875"/>
        <note>catalytic</note>
    </ligand>
</feature>
<feature type="binding site" evidence="10">
    <location>
        <position position="368"/>
    </location>
    <ligand>
        <name>Fe cation</name>
        <dbReference type="ChEBI" id="CHEBI:24875"/>
        <note>catalytic</note>
    </ligand>
</feature>
<keyword evidence="5 10" id="KW-0479">Metal-binding</keyword>
<dbReference type="Pfam" id="PF00305">
    <property type="entry name" value="Lipoxygenase"/>
    <property type="match status" value="1"/>
</dbReference>
<feature type="domain" description="PLAT" evidence="14">
    <location>
        <begin position="2"/>
        <end position="118"/>
    </location>
</feature>
<feature type="binding site" evidence="10">
    <location>
        <position position="543"/>
    </location>
    <ligand>
        <name>Fe cation</name>
        <dbReference type="ChEBI" id="CHEBI:24875"/>
        <note>catalytic</note>
    </ligand>
</feature>
<evidence type="ECO:0000256" key="12">
    <source>
        <dbReference type="PIRSR" id="PIRSR601885-3"/>
    </source>
</evidence>
<evidence type="ECO:0000256" key="4">
    <source>
        <dbReference type="ARBA" id="ARBA00022490"/>
    </source>
</evidence>
<feature type="binding site" evidence="11">
    <location>
        <position position="17"/>
    </location>
    <ligand>
        <name>Ca(2+)</name>
        <dbReference type="ChEBI" id="CHEBI:29108"/>
        <label>1</label>
    </ligand>
</feature>
<dbReference type="InterPro" id="IPR020834">
    <property type="entry name" value="LipOase_CS"/>
</dbReference>
<dbReference type="PRINTS" id="PR00467">
    <property type="entry name" value="MAMLPOXGNASE"/>
</dbReference>
<accession>A0A4W5RER9</accession>
<evidence type="ECO:0000256" key="1">
    <source>
        <dbReference type="ARBA" id="ARBA00004496"/>
    </source>
</evidence>
<dbReference type="GeneTree" id="ENSGT00940000155191"/>
<keyword evidence="7" id="KW-0560">Oxidoreductase</keyword>
<feature type="binding site" evidence="11">
    <location>
        <position position="78"/>
    </location>
    <ligand>
        <name>Ca(2+)</name>
        <dbReference type="ChEBI" id="CHEBI:29108"/>
        <label>1</label>
    </ligand>
</feature>
<name>A0A4W5RER9_9TELE</name>
<dbReference type="GO" id="GO:0016702">
    <property type="term" value="F:oxidoreductase activity, acting on single donors with incorporation of molecular oxygen, incorporation of two atoms of oxygen"/>
    <property type="evidence" value="ECO:0007669"/>
    <property type="project" value="InterPro"/>
</dbReference>
<dbReference type="GO" id="GO:0005737">
    <property type="term" value="C:cytoplasm"/>
    <property type="evidence" value="ECO:0007669"/>
    <property type="project" value="UniProtKB-SubCell"/>
</dbReference>
<dbReference type="SUPFAM" id="SSF49723">
    <property type="entry name" value="Lipase/lipooxygenase domain (PLAT/LH2 domain)"/>
    <property type="match status" value="1"/>
</dbReference>
<keyword evidence="4" id="KW-0963">Cytoplasm</keyword>
<reference evidence="16" key="2">
    <citation type="submission" date="2025-08" db="UniProtKB">
        <authorList>
            <consortium name="Ensembl"/>
        </authorList>
    </citation>
    <scope>IDENTIFICATION</scope>
</reference>
<comment type="pathway">
    <text evidence="2">Lipid metabolism.</text>
</comment>
<feature type="site" description="Essential for stabilizing binding to COTL1" evidence="12">
    <location>
        <position position="103"/>
    </location>
</feature>
<evidence type="ECO:0000256" key="8">
    <source>
        <dbReference type="ARBA" id="ARBA00023004"/>
    </source>
</evidence>
<dbReference type="SUPFAM" id="SSF48484">
    <property type="entry name" value="Lipoxigenase"/>
    <property type="match status" value="1"/>
</dbReference>
<dbReference type="Proteomes" id="UP000314982">
    <property type="component" value="Unassembled WGS sequence"/>
</dbReference>
<dbReference type="InterPro" id="IPR000907">
    <property type="entry name" value="LipOase"/>
</dbReference>
<dbReference type="PROSITE" id="PS00081">
    <property type="entry name" value="LIPOXYGENASE_2"/>
    <property type="match status" value="1"/>
</dbReference>
<keyword evidence="8 10" id="KW-0408">Iron</keyword>
<dbReference type="GO" id="GO:0034440">
    <property type="term" value="P:lipid oxidation"/>
    <property type="evidence" value="ECO:0007669"/>
    <property type="project" value="InterPro"/>
</dbReference>
<dbReference type="Gene3D" id="1.20.245.10">
    <property type="entry name" value="Lipoxygenase-1, Domain 5"/>
    <property type="match status" value="1"/>
</dbReference>
<evidence type="ECO:0000256" key="6">
    <source>
        <dbReference type="ARBA" id="ARBA00022964"/>
    </source>
</evidence>
<dbReference type="PANTHER" id="PTHR11771">
    <property type="entry name" value="LIPOXYGENASE"/>
    <property type="match status" value="1"/>
</dbReference>
<keyword evidence="17" id="KW-1185">Reference proteome</keyword>
<feature type="binding site" evidence="10">
    <location>
        <position position="666"/>
    </location>
    <ligand>
        <name>Fe cation</name>
        <dbReference type="ChEBI" id="CHEBI:24875"/>
        <note>catalytic</note>
    </ligand>
</feature>
<dbReference type="InterPro" id="IPR013819">
    <property type="entry name" value="LipOase_C"/>
</dbReference>
<evidence type="ECO:0000313" key="17">
    <source>
        <dbReference type="Proteomes" id="UP000314982"/>
    </source>
</evidence>
<dbReference type="GO" id="GO:0005506">
    <property type="term" value="F:iron ion binding"/>
    <property type="evidence" value="ECO:0007669"/>
    <property type="project" value="InterPro"/>
</dbReference>
<dbReference type="PRINTS" id="PR00087">
    <property type="entry name" value="LIPOXYGENASE"/>
</dbReference>
<evidence type="ECO:0000259" key="14">
    <source>
        <dbReference type="PROSITE" id="PS50095"/>
    </source>
</evidence>
<dbReference type="InterPro" id="IPR001885">
    <property type="entry name" value="LipOase_mml"/>
</dbReference>
<feature type="domain" description="Lipoxygenase" evidence="15">
    <location>
        <begin position="118"/>
        <end position="666"/>
    </location>
</feature>
<reference evidence="17" key="1">
    <citation type="submission" date="2018-06" db="EMBL/GenBank/DDBJ databases">
        <title>Genome assembly of Danube salmon.</title>
        <authorList>
            <person name="Macqueen D.J."/>
            <person name="Gundappa M.K."/>
        </authorList>
    </citation>
    <scope>NUCLEOTIDE SEQUENCE [LARGE SCALE GENOMIC DNA]</scope>
</reference>
<dbReference type="PROSITE" id="PS50095">
    <property type="entry name" value="PLAT"/>
    <property type="match status" value="1"/>
</dbReference>
<evidence type="ECO:0000256" key="3">
    <source>
        <dbReference type="ARBA" id="ARBA00009419"/>
    </source>
</evidence>